<accession>A0A382QIW6</accession>
<evidence type="ECO:0000313" key="1">
    <source>
        <dbReference type="EMBL" id="SVC84642.1"/>
    </source>
</evidence>
<sequence>AWPAGICFQHRFARGTHRPVCQKTGGWLDRFGCLGVGAVPRRRTSPVQLQPARLLLGIRQVRLPVGGRTL</sequence>
<feature type="non-terminal residue" evidence="1">
    <location>
        <position position="70"/>
    </location>
</feature>
<reference evidence="1" key="1">
    <citation type="submission" date="2018-05" db="EMBL/GenBank/DDBJ databases">
        <authorList>
            <person name="Lanie J.A."/>
            <person name="Ng W.-L."/>
            <person name="Kazmierczak K.M."/>
            <person name="Andrzejewski T.M."/>
            <person name="Davidsen T.M."/>
            <person name="Wayne K.J."/>
            <person name="Tettelin H."/>
            <person name="Glass J.I."/>
            <person name="Rusch D."/>
            <person name="Podicherti R."/>
            <person name="Tsui H.-C.T."/>
            <person name="Winkler M.E."/>
        </authorList>
    </citation>
    <scope>NUCLEOTIDE SEQUENCE</scope>
</reference>
<gene>
    <name evidence="1" type="ORF">METZ01_LOCUS337496</name>
</gene>
<organism evidence="1">
    <name type="scientific">marine metagenome</name>
    <dbReference type="NCBI Taxonomy" id="408172"/>
    <lineage>
        <taxon>unclassified sequences</taxon>
        <taxon>metagenomes</taxon>
        <taxon>ecological metagenomes</taxon>
    </lineage>
</organism>
<dbReference type="AlphaFoldDB" id="A0A382QIW6"/>
<name>A0A382QIW6_9ZZZZ</name>
<dbReference type="EMBL" id="UINC01114378">
    <property type="protein sequence ID" value="SVC84642.1"/>
    <property type="molecule type" value="Genomic_DNA"/>
</dbReference>
<feature type="non-terminal residue" evidence="1">
    <location>
        <position position="1"/>
    </location>
</feature>
<proteinExistence type="predicted"/>
<protein>
    <submittedName>
        <fullName evidence="1">Uncharacterized protein</fullName>
    </submittedName>
</protein>